<gene>
    <name evidence="1" type="ORF">K5V21_17285</name>
</gene>
<dbReference type="Proteomes" id="UP001299068">
    <property type="component" value="Unassembled WGS sequence"/>
</dbReference>
<accession>A0ABS7L3A3</accession>
<organism evidence="1 2">
    <name type="scientific">Clostridium sardiniense</name>
    <name type="common">Clostridium absonum</name>
    <dbReference type="NCBI Taxonomy" id="29369"/>
    <lineage>
        <taxon>Bacteria</taxon>
        <taxon>Bacillati</taxon>
        <taxon>Bacillota</taxon>
        <taxon>Clostridia</taxon>
        <taxon>Eubacteriales</taxon>
        <taxon>Clostridiaceae</taxon>
        <taxon>Clostridium</taxon>
    </lineage>
</organism>
<name>A0ABS7L3A3_CLOSR</name>
<evidence type="ECO:0000313" key="1">
    <source>
        <dbReference type="EMBL" id="MBY0757187.1"/>
    </source>
</evidence>
<comment type="caution">
    <text evidence="1">The sequence shown here is derived from an EMBL/GenBank/DDBJ whole genome shotgun (WGS) entry which is preliminary data.</text>
</comment>
<dbReference type="EMBL" id="JAIKTU010000018">
    <property type="protein sequence ID" value="MBY0757187.1"/>
    <property type="molecule type" value="Genomic_DNA"/>
</dbReference>
<sequence length="54" mass="6383">MGRAEVRVKKDQEMKQKANILKPWENRPIGSFESCMNDLKGQYKFANDLVKKRK</sequence>
<evidence type="ECO:0000313" key="2">
    <source>
        <dbReference type="Proteomes" id="UP001299068"/>
    </source>
</evidence>
<dbReference type="RefSeq" id="WP_221862322.1">
    <property type="nucleotide sequence ID" value="NZ_JAIKTU010000018.1"/>
</dbReference>
<reference evidence="1 2" key="1">
    <citation type="journal article" date="2021" name="Cell Host Microbe">
        <title>in vivo commensal control of Clostridioides difficile virulence.</title>
        <authorList>
            <person name="Girinathan B.P."/>
            <person name="Dibenedetto N."/>
            <person name="Worley J.N."/>
            <person name="Peltier J."/>
            <person name="Arrieta-Ortiz M.L."/>
            <person name="Rupa Christinal Immanuel S."/>
            <person name="Lavin R."/>
            <person name="Delaney M.L."/>
            <person name="Cummins C."/>
            <person name="Hoffmann M."/>
            <person name="Luo Y."/>
            <person name="Gonzalez-Escalona N."/>
            <person name="Allard M."/>
            <person name="Onderdonk A.B."/>
            <person name="Gerber G.K."/>
            <person name="Sonenshein A.L."/>
            <person name="Baliga N."/>
            <person name="Dupuy B."/>
            <person name="Bry L."/>
        </authorList>
    </citation>
    <scope>NUCLEOTIDE SEQUENCE [LARGE SCALE GENOMIC DNA]</scope>
    <source>
        <strain evidence="1 2">DSM 599</strain>
    </source>
</reference>
<keyword evidence="2" id="KW-1185">Reference proteome</keyword>
<protein>
    <submittedName>
        <fullName evidence="1">Uncharacterized protein</fullName>
    </submittedName>
</protein>
<proteinExistence type="predicted"/>